<dbReference type="GO" id="GO:0016020">
    <property type="term" value="C:membrane"/>
    <property type="evidence" value="ECO:0007669"/>
    <property type="project" value="UniProtKB-SubCell"/>
</dbReference>
<dbReference type="GO" id="GO:0005267">
    <property type="term" value="F:potassium channel activity"/>
    <property type="evidence" value="ECO:0007669"/>
    <property type="project" value="UniProtKB-KW"/>
</dbReference>
<keyword evidence="10" id="KW-0407">Ion channel</keyword>
<dbReference type="InterPro" id="IPR047871">
    <property type="entry name" value="K_chnl_Slo-like"/>
</dbReference>
<dbReference type="InterPro" id="IPR003148">
    <property type="entry name" value="RCK_N"/>
</dbReference>
<keyword evidence="7" id="KW-1133">Transmembrane helix</keyword>
<keyword evidence="5" id="KW-0631">Potassium channel</keyword>
<dbReference type="Gene3D" id="3.40.50.720">
    <property type="entry name" value="NAD(P)-binding Rossmann-like Domain"/>
    <property type="match status" value="1"/>
</dbReference>
<feature type="domain" description="Calcium-activated potassium channel BK alpha subunit" evidence="11">
    <location>
        <begin position="99"/>
        <end position="185"/>
    </location>
</feature>
<dbReference type="OrthoDB" id="74819at2759"/>
<dbReference type="GeneID" id="24127642"/>
<evidence type="ECO:0000256" key="6">
    <source>
        <dbReference type="ARBA" id="ARBA00022958"/>
    </source>
</evidence>
<dbReference type="Pfam" id="PF22614">
    <property type="entry name" value="Slo-like_RCK"/>
    <property type="match status" value="2"/>
</dbReference>
<dbReference type="PANTHER" id="PTHR10027">
    <property type="entry name" value="CALCIUM-ACTIVATED POTASSIUM CHANNEL ALPHA CHAIN"/>
    <property type="match status" value="1"/>
</dbReference>
<proteinExistence type="predicted"/>
<sequence length="631" mass="70816">MKPPSPDIVKIIHQYEPRVKYIVGSPLNVYDQKRAALRRAVVCFIVTSRGPGADSLDQKSSLLTAVCRRIVSPKVPILTQVLSTGSVQHCVISGATTAFSIEQIKLAILSKSIFAVGASTLISNLFTTVSPAFELPRGAAPWEAAYLHGYRHEVYLLEIPSQYADLSYGELILFLYQRFRIICIAAESGDGPHFMHSDHKLPLYDDQTCHVYVIAAGSSVKDDVRKVTLDEVRTFQWELHLTEPRARTRQIVRSAHDIEASRQRIEAKKRQMLKMPVFMKYLATTRTSQANAAVVAVRKTTRSYSLNRVKSLQDAETPFELFLAKPLPDNLRRHIILIGIPFSLFDVVTALKATKTDMKDHDQAIVIMSQHPMTEAQFKSIFWFTSTIYFYQGSALSASDLQRISIQLARAIIVLGAGSTDRKHYLDDNMVDADAITTVRYIVEACQRNKVKPNMVVELEKASNVKFLSRIVQTHRGDPPSPTMSPVRSIKHELAEEHSEGNNTPLPDLPHIFEPPYVSGRVYVSGIIDRVMSEWYKKPYVVPILDMLLHGHTADISKQRQLFQAPLPFALYGKTFAEAFRKLLKADVICIGLLHGWCGTSFVYTNPLPDTVLSKDDRLFLVGEPGDIVIA</sequence>
<reference evidence="13 14" key="1">
    <citation type="journal article" date="2013" name="PLoS Genet.">
        <title>Distinctive expansion of potential virulence genes in the genome of the oomycete fish pathogen Saprolegnia parasitica.</title>
        <authorList>
            <person name="Jiang R.H."/>
            <person name="de Bruijn I."/>
            <person name="Haas B.J."/>
            <person name="Belmonte R."/>
            <person name="Lobach L."/>
            <person name="Christie J."/>
            <person name="van den Ackerveken G."/>
            <person name="Bottin A."/>
            <person name="Bulone V."/>
            <person name="Diaz-Moreno S.M."/>
            <person name="Dumas B."/>
            <person name="Fan L."/>
            <person name="Gaulin E."/>
            <person name="Govers F."/>
            <person name="Grenville-Briggs L.J."/>
            <person name="Horner N.R."/>
            <person name="Levin J.Z."/>
            <person name="Mammella M."/>
            <person name="Meijer H.J."/>
            <person name="Morris P."/>
            <person name="Nusbaum C."/>
            <person name="Oome S."/>
            <person name="Phillips A.J."/>
            <person name="van Rooyen D."/>
            <person name="Rzeszutek E."/>
            <person name="Saraiva M."/>
            <person name="Secombes C.J."/>
            <person name="Seidl M.F."/>
            <person name="Snel B."/>
            <person name="Stassen J.H."/>
            <person name="Sykes S."/>
            <person name="Tripathy S."/>
            <person name="van den Berg H."/>
            <person name="Vega-Arreguin J.C."/>
            <person name="Wawra S."/>
            <person name="Young S.K."/>
            <person name="Zeng Q."/>
            <person name="Dieguez-Uribeondo J."/>
            <person name="Russ C."/>
            <person name="Tyler B.M."/>
            <person name="van West P."/>
        </authorList>
    </citation>
    <scope>NUCLEOTIDE SEQUENCE [LARGE SCALE GENOMIC DNA]</scope>
    <source>
        <strain evidence="13 14">CBS 223.65</strain>
    </source>
</reference>
<evidence type="ECO:0000256" key="1">
    <source>
        <dbReference type="ARBA" id="ARBA00004141"/>
    </source>
</evidence>
<dbReference type="PANTHER" id="PTHR10027:SF10">
    <property type="entry name" value="SLOWPOKE 2, ISOFORM D"/>
    <property type="match status" value="1"/>
</dbReference>
<evidence type="ECO:0000313" key="13">
    <source>
        <dbReference type="EMBL" id="KDO30049.1"/>
    </source>
</evidence>
<dbReference type="RefSeq" id="XP_012199230.1">
    <property type="nucleotide sequence ID" value="XM_012343840.1"/>
</dbReference>
<keyword evidence="14" id="KW-1185">Reference proteome</keyword>
<dbReference type="Proteomes" id="UP000030745">
    <property type="component" value="Unassembled WGS sequence"/>
</dbReference>
<keyword evidence="9" id="KW-0472">Membrane</keyword>
<feature type="domain" description="RCK N-terminal" evidence="12">
    <location>
        <begin position="3"/>
        <end position="79"/>
    </location>
</feature>
<dbReference type="AlphaFoldDB" id="A0A067CH26"/>
<dbReference type="KEGG" id="spar:SPRG_05240"/>
<evidence type="ECO:0000313" key="14">
    <source>
        <dbReference type="Proteomes" id="UP000030745"/>
    </source>
</evidence>
<keyword evidence="3" id="KW-0633">Potassium transport</keyword>
<evidence type="ECO:0000256" key="9">
    <source>
        <dbReference type="ARBA" id="ARBA00023136"/>
    </source>
</evidence>
<evidence type="ECO:0000256" key="4">
    <source>
        <dbReference type="ARBA" id="ARBA00022692"/>
    </source>
</evidence>
<evidence type="ECO:0000256" key="10">
    <source>
        <dbReference type="ARBA" id="ARBA00023303"/>
    </source>
</evidence>
<keyword evidence="6" id="KW-0630">Potassium</keyword>
<evidence type="ECO:0000259" key="11">
    <source>
        <dbReference type="Pfam" id="PF03493"/>
    </source>
</evidence>
<gene>
    <name evidence="13" type="ORF">SPRG_05240</name>
</gene>
<feature type="domain" description="RCK N-terminal" evidence="12">
    <location>
        <begin position="331"/>
        <end position="448"/>
    </location>
</feature>
<dbReference type="InterPro" id="IPR003929">
    <property type="entry name" value="K_chnl_BK_asu"/>
</dbReference>
<evidence type="ECO:0000256" key="7">
    <source>
        <dbReference type="ARBA" id="ARBA00022989"/>
    </source>
</evidence>
<dbReference type="VEuPathDB" id="FungiDB:SPRG_05240"/>
<evidence type="ECO:0000256" key="5">
    <source>
        <dbReference type="ARBA" id="ARBA00022826"/>
    </source>
</evidence>
<evidence type="ECO:0000256" key="8">
    <source>
        <dbReference type="ARBA" id="ARBA00023065"/>
    </source>
</evidence>
<keyword evidence="2" id="KW-0813">Transport</keyword>
<dbReference type="EMBL" id="KK583203">
    <property type="protein sequence ID" value="KDO30049.1"/>
    <property type="molecule type" value="Genomic_DNA"/>
</dbReference>
<keyword evidence="4" id="KW-0812">Transmembrane</keyword>
<comment type="subcellular location">
    <subcellularLocation>
        <location evidence="1">Membrane</location>
        <topology evidence="1">Multi-pass membrane protein</topology>
    </subcellularLocation>
</comment>
<protein>
    <submittedName>
        <fullName evidence="13">Uncharacterized protein</fullName>
    </submittedName>
</protein>
<evidence type="ECO:0000256" key="3">
    <source>
        <dbReference type="ARBA" id="ARBA00022538"/>
    </source>
</evidence>
<evidence type="ECO:0000259" key="12">
    <source>
        <dbReference type="Pfam" id="PF22614"/>
    </source>
</evidence>
<accession>A0A067CH26</accession>
<name>A0A067CH26_SAPPC</name>
<organism evidence="13 14">
    <name type="scientific">Saprolegnia parasitica (strain CBS 223.65)</name>
    <dbReference type="NCBI Taxonomy" id="695850"/>
    <lineage>
        <taxon>Eukaryota</taxon>
        <taxon>Sar</taxon>
        <taxon>Stramenopiles</taxon>
        <taxon>Oomycota</taxon>
        <taxon>Saprolegniomycetes</taxon>
        <taxon>Saprolegniales</taxon>
        <taxon>Saprolegniaceae</taxon>
        <taxon>Saprolegnia</taxon>
    </lineage>
</organism>
<evidence type="ECO:0000256" key="2">
    <source>
        <dbReference type="ARBA" id="ARBA00022448"/>
    </source>
</evidence>
<dbReference type="Pfam" id="PF03493">
    <property type="entry name" value="BK_channel_a"/>
    <property type="match status" value="1"/>
</dbReference>
<dbReference type="OMA" id="FRIICIA"/>
<keyword evidence="8" id="KW-0406">Ion transport</keyword>